<dbReference type="EC" id="1.1.1.193" evidence="15"/>
<gene>
    <name evidence="20" type="primary">ribD</name>
    <name evidence="20" type="ORF">DJ90_3127</name>
</gene>
<evidence type="ECO:0000256" key="16">
    <source>
        <dbReference type="PIRSR" id="PIRSR006769-1"/>
    </source>
</evidence>
<accession>A0A090ZDW1</accession>
<dbReference type="SUPFAM" id="SSF53927">
    <property type="entry name" value="Cytidine deaminase-like"/>
    <property type="match status" value="1"/>
</dbReference>
<dbReference type="PANTHER" id="PTHR38011:SF7">
    <property type="entry name" value="2,5-DIAMINO-6-RIBOSYLAMINO-4(3H)-PYRIMIDINONE 5'-PHOSPHATE REDUCTASE"/>
    <property type="match status" value="1"/>
</dbReference>
<evidence type="ECO:0000256" key="3">
    <source>
        <dbReference type="ARBA" id="ARBA00004910"/>
    </source>
</evidence>
<dbReference type="AlphaFoldDB" id="A0A090ZDW1"/>
<dbReference type="RefSeq" id="WP_036621868.1">
    <property type="nucleotide sequence ID" value="NZ_JAKOBR010000113.1"/>
</dbReference>
<dbReference type="GO" id="GO:0008270">
    <property type="term" value="F:zinc ion binding"/>
    <property type="evidence" value="ECO:0007669"/>
    <property type="project" value="InterPro"/>
</dbReference>
<feature type="binding site" evidence="17">
    <location>
        <position position="157"/>
    </location>
    <ligand>
        <name>NADP(+)</name>
        <dbReference type="ChEBI" id="CHEBI:58349"/>
    </ligand>
</feature>
<comment type="catalytic activity">
    <reaction evidence="13 15">
        <text>5-amino-6-(5-phospho-D-ribitylamino)uracil + NADP(+) = 5-amino-6-(5-phospho-D-ribosylamino)uracil + NADPH + H(+)</text>
        <dbReference type="Rhea" id="RHEA:17845"/>
        <dbReference type="ChEBI" id="CHEBI:15378"/>
        <dbReference type="ChEBI" id="CHEBI:57783"/>
        <dbReference type="ChEBI" id="CHEBI:58349"/>
        <dbReference type="ChEBI" id="CHEBI:58421"/>
        <dbReference type="ChEBI" id="CHEBI:58453"/>
        <dbReference type="EC" id="1.1.1.193"/>
    </reaction>
</comment>
<evidence type="ECO:0000256" key="8">
    <source>
        <dbReference type="ARBA" id="ARBA00022801"/>
    </source>
</evidence>
<evidence type="ECO:0000256" key="11">
    <source>
        <dbReference type="ARBA" id="ARBA00023002"/>
    </source>
</evidence>
<dbReference type="InterPro" id="IPR016193">
    <property type="entry name" value="Cytidine_deaminase-like"/>
</dbReference>
<dbReference type="InterPro" id="IPR011549">
    <property type="entry name" value="RibD_C"/>
</dbReference>
<dbReference type="InterPro" id="IPR050765">
    <property type="entry name" value="Riboflavin_Biosynth_HTPR"/>
</dbReference>
<dbReference type="UniPathway" id="UPA00275">
    <property type="reaction ID" value="UER00401"/>
</dbReference>
<comment type="catalytic activity">
    <reaction evidence="14 15">
        <text>2,5-diamino-6-hydroxy-4-(5-phosphoribosylamino)-pyrimidine + H2O + H(+) = 5-amino-6-(5-phospho-D-ribosylamino)uracil + NH4(+)</text>
        <dbReference type="Rhea" id="RHEA:21868"/>
        <dbReference type="ChEBI" id="CHEBI:15377"/>
        <dbReference type="ChEBI" id="CHEBI:15378"/>
        <dbReference type="ChEBI" id="CHEBI:28938"/>
        <dbReference type="ChEBI" id="CHEBI:58453"/>
        <dbReference type="ChEBI" id="CHEBI:58614"/>
        <dbReference type="EC" id="3.5.4.26"/>
    </reaction>
</comment>
<evidence type="ECO:0000256" key="10">
    <source>
        <dbReference type="ARBA" id="ARBA00022857"/>
    </source>
</evidence>
<dbReference type="InterPro" id="IPR002734">
    <property type="entry name" value="RibDG_C"/>
</dbReference>
<evidence type="ECO:0000256" key="13">
    <source>
        <dbReference type="ARBA" id="ARBA00049861"/>
    </source>
</evidence>
<dbReference type="PANTHER" id="PTHR38011">
    <property type="entry name" value="DIHYDROFOLATE REDUCTASE FAMILY PROTEIN (AFU_ORTHOLOGUE AFUA_8G06820)"/>
    <property type="match status" value="1"/>
</dbReference>
<feature type="binding site" evidence="17">
    <location>
        <position position="187"/>
    </location>
    <ligand>
        <name>substrate</name>
    </ligand>
</feature>
<dbReference type="InterPro" id="IPR004794">
    <property type="entry name" value="Eubact_RibD"/>
</dbReference>
<feature type="binding site" evidence="17">
    <location>
        <position position="203"/>
    </location>
    <ligand>
        <name>substrate</name>
    </ligand>
</feature>
<keyword evidence="6 15" id="KW-0686">Riboflavin biosynthesis</keyword>
<dbReference type="HOGENOM" id="CLU_036590_1_2_9"/>
<evidence type="ECO:0000256" key="18">
    <source>
        <dbReference type="PIRSR" id="PIRSR006769-3"/>
    </source>
</evidence>
<evidence type="ECO:0000256" key="1">
    <source>
        <dbReference type="ARBA" id="ARBA00002151"/>
    </source>
</evidence>
<protein>
    <recommendedName>
        <fullName evidence="15">Riboflavin biosynthesis protein RibD</fullName>
    </recommendedName>
    <domain>
        <recommendedName>
            <fullName evidence="15">Diaminohydroxyphosphoribosylaminopyrimidine deaminase</fullName>
            <shortName evidence="15">DRAP deaminase</shortName>
            <ecNumber evidence="15">3.5.4.26</ecNumber>
        </recommendedName>
        <alternativeName>
            <fullName evidence="15">Riboflavin-specific deaminase</fullName>
        </alternativeName>
    </domain>
    <domain>
        <recommendedName>
            <fullName evidence="15">5-amino-6-(5-phosphoribosylamino)uracil reductase</fullName>
            <ecNumber evidence="15">1.1.1.193</ecNumber>
        </recommendedName>
        <alternativeName>
            <fullName evidence="15">HTP reductase</fullName>
        </alternativeName>
    </domain>
</protein>
<evidence type="ECO:0000256" key="7">
    <source>
        <dbReference type="ARBA" id="ARBA00022723"/>
    </source>
</evidence>
<proteinExistence type="inferred from homology"/>
<dbReference type="InterPro" id="IPR024072">
    <property type="entry name" value="DHFR-like_dom_sf"/>
</dbReference>
<evidence type="ECO:0000256" key="4">
    <source>
        <dbReference type="ARBA" id="ARBA00005259"/>
    </source>
</evidence>
<keyword evidence="7 15" id="KW-0479">Metal-binding</keyword>
<comment type="similarity">
    <text evidence="4 15">In the N-terminal section; belongs to the cytidine and deoxycytidylate deaminase family.</text>
</comment>
<comment type="function">
    <text evidence="1 15">Converts 2,5-diamino-6-(ribosylamino)-4(3h)-pyrimidinone 5'-phosphate into 5-amino-6-(ribosylamino)-2,4(1h,3h)-pyrimidinedione 5'-phosphate.</text>
</comment>
<dbReference type="PATRIC" id="fig|44252.3.peg.2257"/>
<dbReference type="InterPro" id="IPR002125">
    <property type="entry name" value="CMP_dCMP_dom"/>
</dbReference>
<keyword evidence="21" id="KW-1185">Reference proteome</keyword>
<dbReference type="PIRSF" id="PIRSF006769">
    <property type="entry name" value="RibD"/>
    <property type="match status" value="1"/>
</dbReference>
<dbReference type="NCBIfam" id="TIGR00326">
    <property type="entry name" value="eubact_ribD"/>
    <property type="match status" value="1"/>
</dbReference>
<feature type="binding site" evidence="17">
    <location>
        <position position="210"/>
    </location>
    <ligand>
        <name>substrate</name>
    </ligand>
</feature>
<comment type="cofactor">
    <cofactor evidence="15 18">
        <name>Zn(2+)</name>
        <dbReference type="ChEBI" id="CHEBI:29105"/>
    </cofactor>
    <text evidence="15 18">Binds 1 zinc ion.</text>
</comment>
<comment type="pathway">
    <text evidence="2 15">Cofactor biosynthesis; riboflavin biosynthesis; 5-amino-6-(D-ribitylamino)uracil from GTP: step 2/4.</text>
</comment>
<feature type="binding site" evidence="17">
    <location>
        <position position="225"/>
    </location>
    <ligand>
        <name>NADP(+)</name>
        <dbReference type="ChEBI" id="CHEBI:58349"/>
    </ligand>
</feature>
<feature type="binding site" evidence="17">
    <location>
        <position position="171"/>
    </location>
    <ligand>
        <name>substrate</name>
    </ligand>
</feature>
<feature type="active site" description="Proton donor" evidence="16">
    <location>
        <position position="55"/>
    </location>
</feature>
<dbReference type="FunFam" id="3.40.140.10:FF:000025">
    <property type="entry name" value="Riboflavin biosynthesis protein RibD"/>
    <property type="match status" value="1"/>
</dbReference>
<feature type="binding site" evidence="18">
    <location>
        <position position="53"/>
    </location>
    <ligand>
        <name>Zn(2+)</name>
        <dbReference type="ChEBI" id="CHEBI:29105"/>
        <note>catalytic</note>
    </ligand>
</feature>
<dbReference type="NCBIfam" id="TIGR00227">
    <property type="entry name" value="ribD_Cterm"/>
    <property type="match status" value="1"/>
</dbReference>
<dbReference type="Pfam" id="PF00383">
    <property type="entry name" value="dCMP_cyt_deam_1"/>
    <property type="match status" value="1"/>
</dbReference>
<feature type="binding site" evidence="17">
    <location>
        <position position="207"/>
    </location>
    <ligand>
        <name>substrate</name>
    </ligand>
</feature>
<name>A0A090ZDW1_PAEMA</name>
<feature type="binding site" evidence="17">
    <location>
        <position position="199"/>
    </location>
    <ligand>
        <name>NADP(+)</name>
        <dbReference type="ChEBI" id="CHEBI:58349"/>
    </ligand>
</feature>
<dbReference type="SUPFAM" id="SSF53597">
    <property type="entry name" value="Dihydrofolate reductase-like"/>
    <property type="match status" value="1"/>
</dbReference>
<evidence type="ECO:0000256" key="14">
    <source>
        <dbReference type="ARBA" id="ARBA00049886"/>
    </source>
</evidence>
<organism evidence="20 21">
    <name type="scientific">Paenibacillus macerans</name>
    <name type="common">Bacillus macerans</name>
    <dbReference type="NCBI Taxonomy" id="44252"/>
    <lineage>
        <taxon>Bacteria</taxon>
        <taxon>Bacillati</taxon>
        <taxon>Bacillota</taxon>
        <taxon>Bacilli</taxon>
        <taxon>Bacillales</taxon>
        <taxon>Paenibacillaceae</taxon>
        <taxon>Paenibacillus</taxon>
    </lineage>
</organism>
<dbReference type="EC" id="3.5.4.26" evidence="15"/>
<dbReference type="Gene3D" id="3.40.140.10">
    <property type="entry name" value="Cytidine Deaminase, domain 2"/>
    <property type="match status" value="1"/>
</dbReference>
<comment type="caution">
    <text evidence="20">The sequence shown here is derived from an EMBL/GenBank/DDBJ whole genome shotgun (WGS) entry which is preliminary data.</text>
</comment>
<feature type="binding site" evidence="17">
    <location>
        <position position="173"/>
    </location>
    <ligand>
        <name>NADP(+)</name>
        <dbReference type="ChEBI" id="CHEBI:58349"/>
    </ligand>
</feature>
<evidence type="ECO:0000256" key="17">
    <source>
        <dbReference type="PIRSR" id="PIRSR006769-2"/>
    </source>
</evidence>
<dbReference type="GO" id="GO:0009231">
    <property type="term" value="P:riboflavin biosynthetic process"/>
    <property type="evidence" value="ECO:0007669"/>
    <property type="project" value="UniProtKB-UniPathway"/>
</dbReference>
<evidence type="ECO:0000256" key="12">
    <source>
        <dbReference type="ARBA" id="ARBA00023268"/>
    </source>
</evidence>
<feature type="domain" description="CMP/dCMP-type deaminase" evidence="19">
    <location>
        <begin position="4"/>
        <end position="126"/>
    </location>
</feature>
<dbReference type="CDD" id="cd01284">
    <property type="entry name" value="Riboflavin_deaminase-reductase"/>
    <property type="match status" value="1"/>
</dbReference>
<dbReference type="PROSITE" id="PS00903">
    <property type="entry name" value="CYT_DCMP_DEAMINASES_1"/>
    <property type="match status" value="1"/>
</dbReference>
<feature type="binding site" evidence="17">
    <location>
        <position position="295"/>
    </location>
    <ligand>
        <name>substrate</name>
    </ligand>
</feature>
<feature type="binding site" evidence="18">
    <location>
        <position position="87"/>
    </location>
    <ligand>
        <name>Zn(2+)</name>
        <dbReference type="ChEBI" id="CHEBI:29105"/>
        <note>catalytic</note>
    </ligand>
</feature>
<evidence type="ECO:0000256" key="6">
    <source>
        <dbReference type="ARBA" id="ARBA00022619"/>
    </source>
</evidence>
<keyword evidence="12" id="KW-0511">Multifunctional enzyme</keyword>
<dbReference type="Gene3D" id="3.40.430.10">
    <property type="entry name" value="Dihydrofolate Reductase, subunit A"/>
    <property type="match status" value="1"/>
</dbReference>
<keyword evidence="8 15" id="KW-0378">Hydrolase</keyword>
<feature type="binding site" evidence="17">
    <location>
        <begin position="297"/>
        <end position="303"/>
    </location>
    <ligand>
        <name>NADP(+)</name>
        <dbReference type="ChEBI" id="CHEBI:58349"/>
    </ligand>
</feature>
<keyword evidence="11 15" id="KW-0560">Oxidoreductase</keyword>
<dbReference type="EMBL" id="JMQA01000022">
    <property type="protein sequence ID" value="KFN09494.1"/>
    <property type="molecule type" value="Genomic_DNA"/>
</dbReference>
<dbReference type="GO" id="GO:0008703">
    <property type="term" value="F:5-amino-6-(5-phosphoribosylamino)uracil reductase activity"/>
    <property type="evidence" value="ECO:0007669"/>
    <property type="project" value="UniProtKB-EC"/>
</dbReference>
<evidence type="ECO:0000256" key="5">
    <source>
        <dbReference type="ARBA" id="ARBA00007417"/>
    </source>
</evidence>
<evidence type="ECO:0000259" key="19">
    <source>
        <dbReference type="PROSITE" id="PS51747"/>
    </source>
</evidence>
<evidence type="ECO:0000256" key="15">
    <source>
        <dbReference type="PIRNR" id="PIRNR006769"/>
    </source>
</evidence>
<keyword evidence="10 15" id="KW-0521">NADP</keyword>
<evidence type="ECO:0000313" key="21">
    <source>
        <dbReference type="Proteomes" id="UP000029278"/>
    </source>
</evidence>
<evidence type="ECO:0000313" key="20">
    <source>
        <dbReference type="EMBL" id="KFN09494.1"/>
    </source>
</evidence>
<reference evidence="20 21" key="1">
    <citation type="submission" date="2014-04" db="EMBL/GenBank/DDBJ databases">
        <authorList>
            <person name="Bishop-Lilly K.A."/>
            <person name="Broomall S.M."/>
            <person name="Chain P.S."/>
            <person name="Chertkov O."/>
            <person name="Coyne S.R."/>
            <person name="Daligault H.E."/>
            <person name="Davenport K.W."/>
            <person name="Erkkila T."/>
            <person name="Frey K.G."/>
            <person name="Gibbons H.S."/>
            <person name="Gu W."/>
            <person name="Jaissle J."/>
            <person name="Johnson S.L."/>
            <person name="Koroleva G.I."/>
            <person name="Ladner J.T."/>
            <person name="Lo C.-C."/>
            <person name="Minogue T.D."/>
            <person name="Munk C."/>
            <person name="Palacios G.F."/>
            <person name="Redden C.L."/>
            <person name="Rosenzweig C.N."/>
            <person name="Scholz M.B."/>
            <person name="Teshima H."/>
            <person name="Xu Y."/>
        </authorList>
    </citation>
    <scope>NUCLEOTIDE SEQUENCE [LARGE SCALE GENOMIC DNA]</scope>
    <source>
        <strain evidence="20 21">8244</strain>
    </source>
</reference>
<keyword evidence="9 15" id="KW-0862">Zinc</keyword>
<evidence type="ECO:0000256" key="2">
    <source>
        <dbReference type="ARBA" id="ARBA00004882"/>
    </source>
</evidence>
<evidence type="ECO:0000256" key="9">
    <source>
        <dbReference type="ARBA" id="ARBA00022833"/>
    </source>
</evidence>
<sequence length="369" mass="39546">MQVIDDEYYMGLALDMAERAQGQTGVNPVVGAVVVKDGALVGLGTHLERGTPHAEVHALNMAGANAKGSTVYVSLEPCSHYGLTPPCAERLITEGVKRVVIACEDPNPQVAGRGIAMLRDQGIEVKVGVLRERAVKINRKFIKFITTGLPYVTVKTASTLDGKIASRTGDSKWISNESAREIVHTMRHRHQAIMVGVSTVVADDPQLTTRLSVPGLSPVRLIVDSTLRIPETAKVLQDHAAPTILLTTERADPAKAELLTSLGAEVMRCGNGPQVDLKLALEQLGAKGISSVLAEGGGRLNGSLLQNRLVDEIVLFFAPKLIGGGQEAAANFRFAGFDLMRDAVTLRDMEITQIGDNVCIRGYPVWSET</sequence>
<dbReference type="PROSITE" id="PS51747">
    <property type="entry name" value="CYT_DCMP_DEAMINASES_2"/>
    <property type="match status" value="1"/>
</dbReference>
<comment type="pathway">
    <text evidence="3 15">Cofactor biosynthesis; riboflavin biosynthesis; 5-amino-6-(D-ribitylamino)uracil from GTP: step 3/4.</text>
</comment>
<dbReference type="GO" id="GO:0008835">
    <property type="term" value="F:diaminohydroxyphosphoribosylaminopyrimidine deaminase activity"/>
    <property type="evidence" value="ECO:0007669"/>
    <property type="project" value="UniProtKB-EC"/>
</dbReference>
<dbReference type="InterPro" id="IPR016192">
    <property type="entry name" value="APOBEC/CMP_deaminase_Zn-bd"/>
</dbReference>
<dbReference type="Pfam" id="PF01872">
    <property type="entry name" value="RibD_C"/>
    <property type="match status" value="1"/>
</dbReference>
<dbReference type="STRING" id="44252.DJ90_3127"/>
<dbReference type="Proteomes" id="UP000029278">
    <property type="component" value="Unassembled WGS sequence"/>
</dbReference>
<comment type="similarity">
    <text evidence="5 15">In the C-terminal section; belongs to the HTP reductase family.</text>
</comment>
<dbReference type="GeneID" id="77006468"/>
<dbReference type="GO" id="GO:0050661">
    <property type="term" value="F:NADP binding"/>
    <property type="evidence" value="ECO:0007669"/>
    <property type="project" value="InterPro"/>
</dbReference>
<feature type="binding site" evidence="18">
    <location>
        <position position="78"/>
    </location>
    <ligand>
        <name>Zn(2+)</name>
        <dbReference type="ChEBI" id="CHEBI:29105"/>
        <note>catalytic</note>
    </ligand>
</feature>
<dbReference type="OrthoDB" id="9800865at2"/>